<dbReference type="STRING" id="394096.DB31_5462"/>
<dbReference type="RefSeq" id="WP_044185493.1">
    <property type="nucleotide sequence ID" value="NZ_JMCB01000003.1"/>
</dbReference>
<reference evidence="1 2" key="1">
    <citation type="submission" date="2014-04" db="EMBL/GenBank/DDBJ databases">
        <title>Genome assembly of Hyalangium minutum DSM 14724.</title>
        <authorList>
            <person name="Sharma G."/>
            <person name="Subramanian S."/>
        </authorList>
    </citation>
    <scope>NUCLEOTIDE SEQUENCE [LARGE SCALE GENOMIC DNA]</scope>
    <source>
        <strain evidence="1 2">DSM 14724</strain>
    </source>
</reference>
<gene>
    <name evidence="1" type="ORF">DB31_5462</name>
</gene>
<accession>A0A085WRV7</accession>
<sequence>MRINSSVAAPAVARTAETKIAAETKPAVEGKPTTGLVARDEFQRGPGGCFPPFPHPLPPVFQPDAKSRATQANQLDQISNGVRNGSVTAQEAERLLKEQQDIAAYQQKAMADGKLSKGEQLQLASMQAKAALNVYQASHNGDRNAFAKLDQNAQRQADQIGRLADGRRSGNITNSEAGELLGDQVEIADARGDADSVKERAELADKLGAADRDINYHSKAGTQFHLKPFPHPLPFPRPTPLPLPRPLPFPELPVHTLPFKGVING</sequence>
<dbReference type="AlphaFoldDB" id="A0A085WRV7"/>
<comment type="caution">
    <text evidence="1">The sequence shown here is derived from an EMBL/GenBank/DDBJ whole genome shotgun (WGS) entry which is preliminary data.</text>
</comment>
<name>A0A085WRV7_9BACT</name>
<dbReference type="Proteomes" id="UP000028725">
    <property type="component" value="Unassembled WGS sequence"/>
</dbReference>
<keyword evidence="2" id="KW-1185">Reference proteome</keyword>
<dbReference type="EMBL" id="JMCB01000003">
    <property type="protein sequence ID" value="KFE70420.1"/>
    <property type="molecule type" value="Genomic_DNA"/>
</dbReference>
<protein>
    <submittedName>
        <fullName evidence="1">Uncharacterized protein</fullName>
    </submittedName>
</protein>
<evidence type="ECO:0000313" key="2">
    <source>
        <dbReference type="Proteomes" id="UP000028725"/>
    </source>
</evidence>
<evidence type="ECO:0000313" key="1">
    <source>
        <dbReference type="EMBL" id="KFE70420.1"/>
    </source>
</evidence>
<proteinExistence type="predicted"/>
<organism evidence="1 2">
    <name type="scientific">Hyalangium minutum</name>
    <dbReference type="NCBI Taxonomy" id="394096"/>
    <lineage>
        <taxon>Bacteria</taxon>
        <taxon>Pseudomonadati</taxon>
        <taxon>Myxococcota</taxon>
        <taxon>Myxococcia</taxon>
        <taxon>Myxococcales</taxon>
        <taxon>Cystobacterineae</taxon>
        <taxon>Archangiaceae</taxon>
        <taxon>Hyalangium</taxon>
    </lineage>
</organism>